<evidence type="ECO:0000313" key="6">
    <source>
        <dbReference type="EMBL" id="KAJ3122421.1"/>
    </source>
</evidence>
<evidence type="ECO:0000256" key="4">
    <source>
        <dbReference type="SAM" id="Coils"/>
    </source>
</evidence>
<feature type="region of interest" description="Disordered" evidence="5">
    <location>
        <begin position="480"/>
        <end position="526"/>
    </location>
</feature>
<feature type="compositionally biased region" description="Low complexity" evidence="5">
    <location>
        <begin position="232"/>
        <end position="247"/>
    </location>
</feature>
<feature type="region of interest" description="Disordered" evidence="5">
    <location>
        <begin position="232"/>
        <end position="305"/>
    </location>
</feature>
<dbReference type="GO" id="GO:0008270">
    <property type="term" value="F:zinc ion binding"/>
    <property type="evidence" value="ECO:0007669"/>
    <property type="project" value="UniProtKB-KW"/>
</dbReference>
<sequence length="526" mass="58346">MDAPPGPDAADSKLQYLHCNRCGFSAHGVDVSIDASHDPLLDIRSNRSVYVAQCSHVICCVCLGLTRNNQLNQLDEPSDPSAIPAAQCPVCQTTCALVRVDPAAMPDDIKLIISPFIEALENALEVAKFQYGNATSLIKFLKHSNDPQIAQMKAAIKTHVENSRSQNIRIKNLEEELAASKIDVKQLKQQLANNKQQLRSNNTTTLKSQFQHSRQPAQQPLFNFQYQNDQQIQQPSLQYQKQQQYRHQSSEPQQTPFISSPTQPQQQKSQVLHTPMSPSRLSLQPQTHNHQQQQQQRVSSVNSNSSMLSNQSFELASSSLSKTAYASNSMASIDVAGFLAYSPTRQFQRARPETASGGFASPKYASTPSKPSNPNRNIPQYTRQSAMTVTTATAAVGGGSNTAQMRQHQQHQQPNVNYVFDDAETFQQQKQIRQQQQMQQIQHQQQIQHSGRPASMVTGGFRSAWRSGSIASLHNGFRESIARNSDGGGRGEREYDAGVTGKTMLNRQSFGRGAGNLGNKQFEKKK</sequence>
<reference evidence="6" key="1">
    <citation type="submission" date="2020-05" db="EMBL/GenBank/DDBJ databases">
        <title>Phylogenomic resolution of chytrid fungi.</title>
        <authorList>
            <person name="Stajich J.E."/>
            <person name="Amses K."/>
            <person name="Simmons R."/>
            <person name="Seto K."/>
            <person name="Myers J."/>
            <person name="Bonds A."/>
            <person name="Quandt C.A."/>
            <person name="Barry K."/>
            <person name="Liu P."/>
            <person name="Grigoriev I."/>
            <person name="Longcore J.E."/>
            <person name="James T.Y."/>
        </authorList>
    </citation>
    <scope>NUCLEOTIDE SEQUENCE</scope>
    <source>
        <strain evidence="6">JEL0513</strain>
    </source>
</reference>
<organism evidence="6 7">
    <name type="scientific">Physocladia obscura</name>
    <dbReference type="NCBI Taxonomy" id="109957"/>
    <lineage>
        <taxon>Eukaryota</taxon>
        <taxon>Fungi</taxon>
        <taxon>Fungi incertae sedis</taxon>
        <taxon>Chytridiomycota</taxon>
        <taxon>Chytridiomycota incertae sedis</taxon>
        <taxon>Chytridiomycetes</taxon>
        <taxon>Chytridiales</taxon>
        <taxon>Chytriomycetaceae</taxon>
        <taxon>Physocladia</taxon>
    </lineage>
</organism>
<dbReference type="Proteomes" id="UP001211907">
    <property type="component" value="Unassembled WGS sequence"/>
</dbReference>
<keyword evidence="1" id="KW-0479">Metal-binding</keyword>
<feature type="compositionally biased region" description="Low complexity" evidence="5">
    <location>
        <begin position="282"/>
        <end position="305"/>
    </location>
</feature>
<proteinExistence type="predicted"/>
<feature type="compositionally biased region" description="Low complexity" evidence="5">
    <location>
        <begin position="259"/>
        <end position="270"/>
    </location>
</feature>
<evidence type="ECO:0000256" key="5">
    <source>
        <dbReference type="SAM" id="MobiDB-lite"/>
    </source>
</evidence>
<comment type="caution">
    <text evidence="6">The sequence shown here is derived from an EMBL/GenBank/DDBJ whole genome shotgun (WGS) entry which is preliminary data.</text>
</comment>
<feature type="compositionally biased region" description="Polar residues" evidence="5">
    <location>
        <begin position="364"/>
        <end position="379"/>
    </location>
</feature>
<evidence type="ECO:0000313" key="7">
    <source>
        <dbReference type="Proteomes" id="UP001211907"/>
    </source>
</evidence>
<accession>A0AAD5T239</accession>
<evidence type="ECO:0000256" key="2">
    <source>
        <dbReference type="ARBA" id="ARBA00022771"/>
    </source>
</evidence>
<dbReference type="AlphaFoldDB" id="A0AAD5T239"/>
<feature type="coiled-coil region" evidence="4">
    <location>
        <begin position="156"/>
        <end position="204"/>
    </location>
</feature>
<evidence type="ECO:0000256" key="3">
    <source>
        <dbReference type="ARBA" id="ARBA00022833"/>
    </source>
</evidence>
<evidence type="ECO:0008006" key="8">
    <source>
        <dbReference type="Google" id="ProtNLM"/>
    </source>
</evidence>
<dbReference type="EMBL" id="JADGJH010000810">
    <property type="protein sequence ID" value="KAJ3122421.1"/>
    <property type="molecule type" value="Genomic_DNA"/>
</dbReference>
<keyword evidence="4" id="KW-0175">Coiled coil</keyword>
<dbReference type="PROSITE" id="PS00518">
    <property type="entry name" value="ZF_RING_1"/>
    <property type="match status" value="1"/>
</dbReference>
<gene>
    <name evidence="6" type="ORF">HK100_012010</name>
</gene>
<keyword evidence="2" id="KW-0863">Zinc-finger</keyword>
<evidence type="ECO:0000256" key="1">
    <source>
        <dbReference type="ARBA" id="ARBA00022723"/>
    </source>
</evidence>
<feature type="region of interest" description="Disordered" evidence="5">
    <location>
        <begin position="349"/>
        <end position="379"/>
    </location>
</feature>
<protein>
    <recommendedName>
        <fullName evidence="8">RING-type domain-containing protein</fullName>
    </recommendedName>
</protein>
<keyword evidence="3" id="KW-0862">Zinc</keyword>
<keyword evidence="7" id="KW-1185">Reference proteome</keyword>
<name>A0AAD5T239_9FUNG</name>
<dbReference type="InterPro" id="IPR017907">
    <property type="entry name" value="Znf_RING_CS"/>
</dbReference>